<dbReference type="Pfam" id="PF13416">
    <property type="entry name" value="SBP_bac_8"/>
    <property type="match status" value="1"/>
</dbReference>
<keyword evidence="2" id="KW-1185">Reference proteome</keyword>
<dbReference type="Gene3D" id="3.40.190.10">
    <property type="entry name" value="Periplasmic binding protein-like II"/>
    <property type="match status" value="1"/>
</dbReference>
<organism evidence="1 2">
    <name type="scientific">Yanshouia hominis</name>
    <dbReference type="NCBI Taxonomy" id="2763673"/>
    <lineage>
        <taxon>Bacteria</taxon>
        <taxon>Bacillati</taxon>
        <taxon>Bacillota</taxon>
        <taxon>Clostridia</taxon>
        <taxon>Eubacteriales</taxon>
        <taxon>Oscillospiraceae</taxon>
        <taxon>Yanshouia</taxon>
    </lineage>
</organism>
<evidence type="ECO:0000313" key="1">
    <source>
        <dbReference type="EMBL" id="MBC8576312.1"/>
    </source>
</evidence>
<dbReference type="InterPro" id="IPR006059">
    <property type="entry name" value="SBP"/>
</dbReference>
<gene>
    <name evidence="1" type="ORF">H8717_07820</name>
</gene>
<dbReference type="Proteomes" id="UP000658131">
    <property type="component" value="Unassembled WGS sequence"/>
</dbReference>
<accession>A0ABR7NKE1</accession>
<dbReference type="SUPFAM" id="SSF53850">
    <property type="entry name" value="Periplasmic binding protein-like II"/>
    <property type="match status" value="1"/>
</dbReference>
<dbReference type="EMBL" id="JACRTB010000010">
    <property type="protein sequence ID" value="MBC8576312.1"/>
    <property type="molecule type" value="Genomic_DNA"/>
</dbReference>
<evidence type="ECO:0000313" key="2">
    <source>
        <dbReference type="Proteomes" id="UP000658131"/>
    </source>
</evidence>
<reference evidence="1 2" key="1">
    <citation type="submission" date="2020-08" db="EMBL/GenBank/DDBJ databases">
        <title>Genome public.</title>
        <authorList>
            <person name="Liu C."/>
            <person name="Sun Q."/>
        </authorList>
    </citation>
    <scope>NUCLEOTIDE SEQUENCE [LARGE SCALE GENOMIC DNA]</scope>
    <source>
        <strain evidence="1 2">BX1</strain>
    </source>
</reference>
<comment type="caution">
    <text evidence="1">The sequence shown here is derived from an EMBL/GenBank/DDBJ whole genome shotgun (WGS) entry which is preliminary data.</text>
</comment>
<proteinExistence type="predicted"/>
<protein>
    <submittedName>
        <fullName evidence="1">Extracellular solute-binding protein</fullName>
    </submittedName>
</protein>
<name>A0ABR7NKE1_9FIRM</name>
<sequence length="473" mass="51430">MALAFILTSCAAASQQEQPAGSPLDPKNPVTISIWNYYNGAQLSSFNDLVKKFNETDGKAQGIFVESFSQGSVNDLESNVLAAAQGKVGAGKIPNIFAAYADTAYAVDRLGLAADLSGYLTEEERAAFVDSYINEGRFSEDGGIKIFPVAKSTEIFMLNKTDWDLFSSATGASRDDLATTEGLVRVAEAYYKWTDSLTPAPNDGRAFFGRDAMANYFLIGAMQLGCEIFTVRDGRLDLNFDHDVLRTLWDSYYVPYIKGYFASSGRFRSDDIKTGNIIALVGSSSGATFFPNQVIVSDTESYPIEVEVFACPRFEGGAPYAVQQGAGMVVTAGGEAEIAASVQFLKWLTRDENNISFSMTSGYLPVTKSANNVETILRQQGEISGTMEQILRVAVDTVNENTLYTPRAFEKGTSARAILEYSMSDLAAADRKTVAGRLSEGMTLEEAAAPFLTDDYFEQWYSETRTSLEALAG</sequence>